<dbReference type="InterPro" id="IPR001610">
    <property type="entry name" value="PAC"/>
</dbReference>
<dbReference type="SMART" id="SM00091">
    <property type="entry name" value="PAS"/>
    <property type="match status" value="1"/>
</dbReference>
<dbReference type="EMBL" id="CP003843">
    <property type="protein sequence ID" value="AFS82957.1"/>
    <property type="molecule type" value="Genomic_DNA"/>
</dbReference>
<reference evidence="3 4" key="1">
    <citation type="journal article" date="2012" name="J. Bacteriol.">
        <title>Draft Genome Sequence of an Ammonia-Oxidizing Archaeon, "Candidatus Nitrosopumilus sediminis" AR2, from Svalbard in the Arctic Circle.</title>
        <authorList>
            <person name="Park S.J."/>
            <person name="Kim J.G."/>
            <person name="Jung M.Y."/>
            <person name="Kim S.J."/>
            <person name="Cha I.T."/>
            <person name="Ghai R."/>
            <person name="Martin-Cuadrado A.B."/>
            <person name="Rodriguez-Valera F."/>
            <person name="Rhee S.K."/>
        </authorList>
    </citation>
    <scope>NUCLEOTIDE SEQUENCE [LARGE SCALE GENOMIC DNA]</scope>
    <source>
        <strain evidence="3 4">AR2</strain>
    </source>
</reference>
<keyword evidence="4" id="KW-1185">Reference proteome</keyword>
<accession>K0BD29</accession>
<dbReference type="STRING" id="1229909.NSED_05775"/>
<sequence length="128" mass="14988">MSTSFENLNIDFSDFEEILFDHFIVAITDLEGTIIYANKKFCKLSKYSEEELIGQNHRLIKSDEHSDEFFADMWNTISSGKIWDGEIKNRAKDGSFYWLKTTIIPVFDSDKNIKNYVAIRTDITKEKK</sequence>
<dbReference type="PROSITE" id="PS50112">
    <property type="entry name" value="PAS"/>
    <property type="match status" value="1"/>
</dbReference>
<dbReference type="NCBIfam" id="TIGR00229">
    <property type="entry name" value="sensory_box"/>
    <property type="match status" value="1"/>
</dbReference>
<dbReference type="InterPro" id="IPR035965">
    <property type="entry name" value="PAS-like_dom_sf"/>
</dbReference>
<dbReference type="InterPro" id="IPR052155">
    <property type="entry name" value="Biofilm_reg_signaling"/>
</dbReference>
<dbReference type="KEGG" id="nir:NSED_05775"/>
<dbReference type="PROSITE" id="PS50113">
    <property type="entry name" value="PAC"/>
    <property type="match status" value="1"/>
</dbReference>
<dbReference type="PANTHER" id="PTHR44757">
    <property type="entry name" value="DIGUANYLATE CYCLASE DGCP"/>
    <property type="match status" value="1"/>
</dbReference>
<dbReference type="AlphaFoldDB" id="K0BD29"/>
<feature type="domain" description="PAS" evidence="1">
    <location>
        <begin position="25"/>
        <end position="56"/>
    </location>
</feature>
<dbReference type="OrthoDB" id="3369at2157"/>
<gene>
    <name evidence="3" type="ORF">NSED_05775</name>
</gene>
<evidence type="ECO:0000259" key="2">
    <source>
        <dbReference type="PROSITE" id="PS50113"/>
    </source>
</evidence>
<feature type="domain" description="PAC" evidence="2">
    <location>
        <begin position="83"/>
        <end position="128"/>
    </location>
</feature>
<dbReference type="PATRIC" id="fig|1229909.8.peg.1266"/>
<dbReference type="RefSeq" id="WP_014965328.1">
    <property type="nucleotide sequence ID" value="NC_018656.1"/>
</dbReference>
<dbReference type="Pfam" id="PF13426">
    <property type="entry name" value="PAS_9"/>
    <property type="match status" value="1"/>
</dbReference>
<proteinExistence type="predicted"/>
<dbReference type="InterPro" id="IPR000700">
    <property type="entry name" value="PAS-assoc_C"/>
</dbReference>
<dbReference type="SUPFAM" id="SSF55785">
    <property type="entry name" value="PYP-like sensor domain (PAS domain)"/>
    <property type="match status" value="1"/>
</dbReference>
<dbReference type="GeneID" id="13696948"/>
<dbReference type="Proteomes" id="UP000006100">
    <property type="component" value="Chromosome"/>
</dbReference>
<dbReference type="Gene3D" id="3.30.450.20">
    <property type="entry name" value="PAS domain"/>
    <property type="match status" value="1"/>
</dbReference>
<dbReference type="InterPro" id="IPR000014">
    <property type="entry name" value="PAS"/>
</dbReference>
<dbReference type="CDD" id="cd00130">
    <property type="entry name" value="PAS"/>
    <property type="match status" value="1"/>
</dbReference>
<protein>
    <submittedName>
        <fullName evidence="3">Putative signaling protein</fullName>
    </submittedName>
</protein>
<organism evidence="3 4">
    <name type="scientific">Candidatus Nitrosopumilus sediminis</name>
    <dbReference type="NCBI Taxonomy" id="1229909"/>
    <lineage>
        <taxon>Archaea</taxon>
        <taxon>Nitrososphaerota</taxon>
        <taxon>Nitrososphaeria</taxon>
        <taxon>Nitrosopumilales</taxon>
        <taxon>Nitrosopumilaceae</taxon>
        <taxon>Nitrosopumilus</taxon>
    </lineage>
</organism>
<name>K0BD29_9ARCH</name>
<dbReference type="HOGENOM" id="CLU_097884_2_2_2"/>
<evidence type="ECO:0000313" key="4">
    <source>
        <dbReference type="Proteomes" id="UP000006100"/>
    </source>
</evidence>
<dbReference type="eggNOG" id="arCOG02367">
    <property type="taxonomic scope" value="Archaea"/>
</dbReference>
<evidence type="ECO:0000259" key="1">
    <source>
        <dbReference type="PROSITE" id="PS50112"/>
    </source>
</evidence>
<dbReference type="PANTHER" id="PTHR44757:SF2">
    <property type="entry name" value="BIOFILM ARCHITECTURE MAINTENANCE PROTEIN MBAA"/>
    <property type="match status" value="1"/>
</dbReference>
<dbReference type="SMART" id="SM00086">
    <property type="entry name" value="PAC"/>
    <property type="match status" value="1"/>
</dbReference>
<evidence type="ECO:0000313" key="3">
    <source>
        <dbReference type="EMBL" id="AFS82957.1"/>
    </source>
</evidence>